<keyword evidence="2" id="KW-0378">Hydrolase</keyword>
<gene>
    <name evidence="2" type="ORF">EBN88_09340</name>
</gene>
<dbReference type="InterPro" id="IPR036866">
    <property type="entry name" value="RibonucZ/Hydroxyglut_hydro"/>
</dbReference>
<accession>A0A3M2M0L1</accession>
<evidence type="ECO:0000259" key="1">
    <source>
        <dbReference type="SMART" id="SM00849"/>
    </source>
</evidence>
<sequence>MELTKKGHACVRLTEGGRTLVIDPGAFSEPDAAVGADALLITHEHPDHFDEGRLRTALEADPGLLVHAPRAVAERLEGAFPGRVRVVGDGDALEVAGFPVEVHGELHAVIHPDLPRVANVGYLVTAEGGSVFHPGDAFTVPGRPVDTLLLPLAAPWSKFSEVVEYVRELAPRRAFAVHDGLLSEVGLTVYGRNMGPQGPGVGPTEYARLAPGESVSLA</sequence>
<dbReference type="Pfam" id="PF13483">
    <property type="entry name" value="Lactamase_B_3"/>
    <property type="match status" value="1"/>
</dbReference>
<feature type="domain" description="Metallo-beta-lactamase" evidence="1">
    <location>
        <begin position="7"/>
        <end position="178"/>
    </location>
</feature>
<dbReference type="SUPFAM" id="SSF56281">
    <property type="entry name" value="Metallo-hydrolase/oxidoreductase"/>
    <property type="match status" value="1"/>
</dbReference>
<name>A0A3M2M0L1_9ACTN</name>
<proteinExistence type="predicted"/>
<reference evidence="2 3" key="1">
    <citation type="submission" date="2018-10" db="EMBL/GenBank/DDBJ databases">
        <title>Isolation, diversity and antifungal activity of actinobacteria from wheat.</title>
        <authorList>
            <person name="Han C."/>
        </authorList>
    </citation>
    <scope>NUCLEOTIDE SEQUENCE [LARGE SCALE GENOMIC DNA]</scope>
    <source>
        <strain evidence="2 3">NEAU-YY642</strain>
    </source>
</reference>
<dbReference type="RefSeq" id="WP_122183351.1">
    <property type="nucleotide sequence ID" value="NZ_RFFJ01000035.1"/>
</dbReference>
<keyword evidence="3" id="KW-1185">Reference proteome</keyword>
<dbReference type="SMART" id="SM00849">
    <property type="entry name" value="Lactamase_B"/>
    <property type="match status" value="1"/>
</dbReference>
<dbReference type="EMBL" id="RFFJ01000035">
    <property type="protein sequence ID" value="RMI42403.1"/>
    <property type="molecule type" value="Genomic_DNA"/>
</dbReference>
<dbReference type="InterPro" id="IPR001279">
    <property type="entry name" value="Metallo-B-lactamas"/>
</dbReference>
<comment type="caution">
    <text evidence="2">The sequence shown here is derived from an EMBL/GenBank/DDBJ whole genome shotgun (WGS) entry which is preliminary data.</text>
</comment>
<organism evidence="2 3">
    <name type="scientific">Streptomyces triticirhizae</name>
    <dbReference type="NCBI Taxonomy" id="2483353"/>
    <lineage>
        <taxon>Bacteria</taxon>
        <taxon>Bacillati</taxon>
        <taxon>Actinomycetota</taxon>
        <taxon>Actinomycetes</taxon>
        <taxon>Kitasatosporales</taxon>
        <taxon>Streptomycetaceae</taxon>
        <taxon>Streptomyces</taxon>
    </lineage>
</organism>
<dbReference type="PANTHER" id="PTHR43546">
    <property type="entry name" value="UPF0173 METAL-DEPENDENT HYDROLASE MJ1163-RELATED"/>
    <property type="match status" value="1"/>
</dbReference>
<dbReference type="GO" id="GO:0016787">
    <property type="term" value="F:hydrolase activity"/>
    <property type="evidence" value="ECO:0007669"/>
    <property type="project" value="UniProtKB-KW"/>
</dbReference>
<dbReference type="AlphaFoldDB" id="A0A3M2M0L1"/>
<dbReference type="PANTHER" id="PTHR43546:SF3">
    <property type="entry name" value="UPF0173 METAL-DEPENDENT HYDROLASE MJ1163"/>
    <property type="match status" value="1"/>
</dbReference>
<protein>
    <submittedName>
        <fullName evidence="2">MBL fold metallo-hydrolase</fullName>
    </submittedName>
</protein>
<dbReference type="InterPro" id="IPR050114">
    <property type="entry name" value="UPF0173_UPF0282_UlaG_hydrolase"/>
</dbReference>
<evidence type="ECO:0000313" key="3">
    <source>
        <dbReference type="Proteomes" id="UP000278673"/>
    </source>
</evidence>
<dbReference type="Gene3D" id="3.60.15.10">
    <property type="entry name" value="Ribonuclease Z/Hydroxyacylglutathione hydrolase-like"/>
    <property type="match status" value="1"/>
</dbReference>
<dbReference type="Proteomes" id="UP000278673">
    <property type="component" value="Unassembled WGS sequence"/>
</dbReference>
<evidence type="ECO:0000313" key="2">
    <source>
        <dbReference type="EMBL" id="RMI42403.1"/>
    </source>
</evidence>